<protein>
    <submittedName>
        <fullName evidence="1">Uncharacterized protein</fullName>
    </submittedName>
</protein>
<accession>A0A1L9VTV8</accession>
<proteinExistence type="predicted"/>
<evidence type="ECO:0000313" key="2">
    <source>
        <dbReference type="Proteomes" id="UP000184300"/>
    </source>
</evidence>
<dbReference type="InterPro" id="IPR027796">
    <property type="entry name" value="OTT_1508_deam-like"/>
</dbReference>
<dbReference type="STRING" id="1160497.A0A1L9VTV8"/>
<dbReference type="VEuPathDB" id="FungiDB:ASPGLDRAFT_1509554"/>
<name>A0A1L9VTV8_ASPGL</name>
<organism evidence="1 2">
    <name type="scientific">Aspergillus glaucus CBS 516.65</name>
    <dbReference type="NCBI Taxonomy" id="1160497"/>
    <lineage>
        <taxon>Eukaryota</taxon>
        <taxon>Fungi</taxon>
        <taxon>Dikarya</taxon>
        <taxon>Ascomycota</taxon>
        <taxon>Pezizomycotina</taxon>
        <taxon>Eurotiomycetes</taxon>
        <taxon>Eurotiomycetidae</taxon>
        <taxon>Eurotiales</taxon>
        <taxon>Aspergillaceae</taxon>
        <taxon>Aspergillus</taxon>
        <taxon>Aspergillus subgen. Aspergillus</taxon>
    </lineage>
</organism>
<sequence>MSTFYSRMSAKFIVLSPHGRTRFLQSTSLDINVVPNNPREINFHQMWKSYSYKNNDPSPGRLMGRFFQKGRFFHKGIWRKRQVVNAPVHCECALVLHFLKKRGVYPPLNYIDMSKLACYSFWLLIRCLREQGIINYCVRGTLDSFYFPWKYPSDEMKACLSAKQGNVIEKLIYEKLARMYKRHVLSYRNEMHGMNSDRRPLLDRDSPHYQETMSHIHDIIARHYPDQ</sequence>
<dbReference type="EMBL" id="KV878891">
    <property type="protein sequence ID" value="OJJ87332.1"/>
    <property type="molecule type" value="Genomic_DNA"/>
</dbReference>
<dbReference type="RefSeq" id="XP_022404021.1">
    <property type="nucleotide sequence ID" value="XM_022542198.1"/>
</dbReference>
<dbReference type="AlphaFoldDB" id="A0A1L9VTV8"/>
<gene>
    <name evidence="1" type="ORF">ASPGLDRAFT_1509554</name>
</gene>
<keyword evidence="2" id="KW-1185">Reference proteome</keyword>
<dbReference type="GeneID" id="34458459"/>
<dbReference type="Pfam" id="PF14441">
    <property type="entry name" value="OTT_1508_deam"/>
    <property type="match status" value="1"/>
</dbReference>
<dbReference type="Proteomes" id="UP000184300">
    <property type="component" value="Unassembled WGS sequence"/>
</dbReference>
<reference evidence="2" key="1">
    <citation type="journal article" date="2017" name="Genome Biol.">
        <title>Comparative genomics reveals high biological diversity and specific adaptations in the industrially and medically important fungal genus Aspergillus.</title>
        <authorList>
            <person name="de Vries R.P."/>
            <person name="Riley R."/>
            <person name="Wiebenga A."/>
            <person name="Aguilar-Osorio G."/>
            <person name="Amillis S."/>
            <person name="Uchima C.A."/>
            <person name="Anderluh G."/>
            <person name="Asadollahi M."/>
            <person name="Askin M."/>
            <person name="Barry K."/>
            <person name="Battaglia E."/>
            <person name="Bayram O."/>
            <person name="Benocci T."/>
            <person name="Braus-Stromeyer S.A."/>
            <person name="Caldana C."/>
            <person name="Canovas D."/>
            <person name="Cerqueira G.C."/>
            <person name="Chen F."/>
            <person name="Chen W."/>
            <person name="Choi C."/>
            <person name="Clum A."/>
            <person name="Dos Santos R.A."/>
            <person name="Damasio A.R."/>
            <person name="Diallinas G."/>
            <person name="Emri T."/>
            <person name="Fekete E."/>
            <person name="Flipphi M."/>
            <person name="Freyberg S."/>
            <person name="Gallo A."/>
            <person name="Gournas C."/>
            <person name="Habgood R."/>
            <person name="Hainaut M."/>
            <person name="Harispe M.L."/>
            <person name="Henrissat B."/>
            <person name="Hilden K.S."/>
            <person name="Hope R."/>
            <person name="Hossain A."/>
            <person name="Karabika E."/>
            <person name="Karaffa L."/>
            <person name="Karanyi Z."/>
            <person name="Krasevec N."/>
            <person name="Kuo A."/>
            <person name="Kusch H."/>
            <person name="LaButti K."/>
            <person name="Lagendijk E.L."/>
            <person name="Lapidus A."/>
            <person name="Levasseur A."/>
            <person name="Lindquist E."/>
            <person name="Lipzen A."/>
            <person name="Logrieco A.F."/>
            <person name="MacCabe A."/>
            <person name="Maekelae M.R."/>
            <person name="Malavazi I."/>
            <person name="Melin P."/>
            <person name="Meyer V."/>
            <person name="Mielnichuk N."/>
            <person name="Miskei M."/>
            <person name="Molnar A.P."/>
            <person name="Mule G."/>
            <person name="Ngan C.Y."/>
            <person name="Orejas M."/>
            <person name="Orosz E."/>
            <person name="Ouedraogo J.P."/>
            <person name="Overkamp K.M."/>
            <person name="Park H.-S."/>
            <person name="Perrone G."/>
            <person name="Piumi F."/>
            <person name="Punt P.J."/>
            <person name="Ram A.F."/>
            <person name="Ramon A."/>
            <person name="Rauscher S."/>
            <person name="Record E."/>
            <person name="Riano-Pachon D.M."/>
            <person name="Robert V."/>
            <person name="Roehrig J."/>
            <person name="Ruller R."/>
            <person name="Salamov A."/>
            <person name="Salih N.S."/>
            <person name="Samson R.A."/>
            <person name="Sandor E."/>
            <person name="Sanguinetti M."/>
            <person name="Schuetze T."/>
            <person name="Sepcic K."/>
            <person name="Shelest E."/>
            <person name="Sherlock G."/>
            <person name="Sophianopoulou V."/>
            <person name="Squina F.M."/>
            <person name="Sun H."/>
            <person name="Susca A."/>
            <person name="Todd R.B."/>
            <person name="Tsang A."/>
            <person name="Unkles S.E."/>
            <person name="van de Wiele N."/>
            <person name="van Rossen-Uffink D."/>
            <person name="Oliveira J.V."/>
            <person name="Vesth T.C."/>
            <person name="Visser J."/>
            <person name="Yu J.-H."/>
            <person name="Zhou M."/>
            <person name="Andersen M.R."/>
            <person name="Archer D.B."/>
            <person name="Baker S.E."/>
            <person name="Benoit I."/>
            <person name="Brakhage A.A."/>
            <person name="Braus G.H."/>
            <person name="Fischer R."/>
            <person name="Frisvad J.C."/>
            <person name="Goldman G.H."/>
            <person name="Houbraken J."/>
            <person name="Oakley B."/>
            <person name="Pocsi I."/>
            <person name="Scazzocchio C."/>
            <person name="Seiboth B."/>
            <person name="vanKuyk P.A."/>
            <person name="Wortman J."/>
            <person name="Dyer P.S."/>
            <person name="Grigoriev I.V."/>
        </authorList>
    </citation>
    <scope>NUCLEOTIDE SEQUENCE [LARGE SCALE GENOMIC DNA]</scope>
    <source>
        <strain evidence="2">CBS 516.65</strain>
    </source>
</reference>
<evidence type="ECO:0000313" key="1">
    <source>
        <dbReference type="EMBL" id="OJJ87332.1"/>
    </source>
</evidence>